<dbReference type="CDD" id="cd01310">
    <property type="entry name" value="TatD_DNAse"/>
    <property type="match status" value="1"/>
</dbReference>
<organism evidence="5 6">
    <name type="scientific">Phytophthora nicotianae P1976</name>
    <dbReference type="NCBI Taxonomy" id="1317066"/>
    <lineage>
        <taxon>Eukaryota</taxon>
        <taxon>Sar</taxon>
        <taxon>Stramenopiles</taxon>
        <taxon>Oomycota</taxon>
        <taxon>Peronosporomycetes</taxon>
        <taxon>Peronosporales</taxon>
        <taxon>Peronosporaceae</taxon>
        <taxon>Phytophthora</taxon>
    </lineage>
</organism>
<evidence type="ECO:0000256" key="4">
    <source>
        <dbReference type="ARBA" id="ARBA00022801"/>
    </source>
</evidence>
<dbReference type="OrthoDB" id="6079689at2759"/>
<dbReference type="Proteomes" id="UP000028582">
    <property type="component" value="Unassembled WGS sequence"/>
</dbReference>
<accession>A0A081AAI8</accession>
<evidence type="ECO:0000256" key="3">
    <source>
        <dbReference type="ARBA" id="ARBA00022723"/>
    </source>
</evidence>
<keyword evidence="3" id="KW-0479">Metal-binding</keyword>
<dbReference type="GO" id="GO:0008296">
    <property type="term" value="F:3'-5'-DNA exonuclease activity"/>
    <property type="evidence" value="ECO:0007669"/>
    <property type="project" value="TreeGrafter"/>
</dbReference>
<dbReference type="GO" id="GO:0005829">
    <property type="term" value="C:cytosol"/>
    <property type="evidence" value="ECO:0007669"/>
    <property type="project" value="TreeGrafter"/>
</dbReference>
<comment type="caution">
    <text evidence="5">The sequence shown here is derived from an EMBL/GenBank/DDBJ whole genome shotgun (WGS) entry which is preliminary data.</text>
</comment>
<dbReference type="EMBL" id="ANJA01001616">
    <property type="protein sequence ID" value="ETO75899.1"/>
    <property type="molecule type" value="Genomic_DNA"/>
</dbReference>
<keyword evidence="2" id="KW-0540">Nuclease</keyword>
<gene>
    <name evidence="5" type="ORF">F444_08637</name>
</gene>
<dbReference type="InterPro" id="IPR050891">
    <property type="entry name" value="TatD-type_Hydrolase"/>
</dbReference>
<evidence type="ECO:0000313" key="5">
    <source>
        <dbReference type="EMBL" id="ETO75899.1"/>
    </source>
</evidence>
<dbReference type="FunFam" id="3.20.20.140:FF:000040">
    <property type="entry name" value="Putative tatD related deoxyribonuclease"/>
    <property type="match status" value="1"/>
</dbReference>
<evidence type="ECO:0000256" key="2">
    <source>
        <dbReference type="ARBA" id="ARBA00022722"/>
    </source>
</evidence>
<dbReference type="SUPFAM" id="SSF51556">
    <property type="entry name" value="Metallo-dependent hydrolases"/>
    <property type="match status" value="1"/>
</dbReference>
<evidence type="ECO:0008006" key="7">
    <source>
        <dbReference type="Google" id="ProtNLM"/>
    </source>
</evidence>
<proteinExistence type="inferred from homology"/>
<dbReference type="GO" id="GO:0046872">
    <property type="term" value="F:metal ion binding"/>
    <property type="evidence" value="ECO:0007669"/>
    <property type="project" value="UniProtKB-KW"/>
</dbReference>
<protein>
    <recommendedName>
        <fullName evidence="7">TatD family hydrolase</fullName>
    </recommendedName>
</protein>
<evidence type="ECO:0000313" key="6">
    <source>
        <dbReference type="Proteomes" id="UP000028582"/>
    </source>
</evidence>
<reference evidence="5 6" key="1">
    <citation type="submission" date="2013-11" db="EMBL/GenBank/DDBJ databases">
        <title>The Genome Sequence of Phytophthora parasitica P1976.</title>
        <authorList>
            <consortium name="The Broad Institute Genomics Platform"/>
            <person name="Russ C."/>
            <person name="Tyler B."/>
            <person name="Panabieres F."/>
            <person name="Shan W."/>
            <person name="Tripathy S."/>
            <person name="Grunwald N."/>
            <person name="Machado M."/>
            <person name="Johnson C.S."/>
            <person name="Walker B."/>
            <person name="Young S."/>
            <person name="Zeng Q."/>
            <person name="Gargeya S."/>
            <person name="Fitzgerald M."/>
            <person name="Haas B."/>
            <person name="Abouelleil A."/>
            <person name="Allen A.W."/>
            <person name="Alvarado L."/>
            <person name="Arachchi H.M."/>
            <person name="Berlin A.M."/>
            <person name="Chapman S.B."/>
            <person name="Gainer-Dewar J."/>
            <person name="Goldberg J."/>
            <person name="Griggs A."/>
            <person name="Gujja S."/>
            <person name="Hansen M."/>
            <person name="Howarth C."/>
            <person name="Imamovic A."/>
            <person name="Ireland A."/>
            <person name="Larimer J."/>
            <person name="McCowan C."/>
            <person name="Murphy C."/>
            <person name="Pearson M."/>
            <person name="Poon T.W."/>
            <person name="Priest M."/>
            <person name="Roberts A."/>
            <person name="Saif S."/>
            <person name="Shea T."/>
            <person name="Sisk P."/>
            <person name="Sykes S."/>
            <person name="Wortman J."/>
            <person name="Nusbaum C."/>
            <person name="Birren B."/>
        </authorList>
    </citation>
    <scope>NUCLEOTIDE SEQUENCE [LARGE SCALE GENOMIC DNA]</scope>
    <source>
        <strain evidence="5 6">P1976</strain>
    </source>
</reference>
<dbReference type="AlphaFoldDB" id="A0A081AAI8"/>
<sequence length="339" mass="37538">MLRSTGKVALKMIDIGANLTDPVFTGLYRGKQKHEVTCHGSEGLFISLHALTCCCFLAIQSDLTAILARAKTFGVDKIIVTGGNLEESHKALQLAKDKEGNGLPQLFSTVGVHPTRCSEFEANGKDPDTYFAELLAVCEQGQKEGKVVAIGECGLDYDRLEFCDKATQLKYFEKQFQLAELTKLPLFLHNRNTGGDFYDMISKNRSRFSNGVVHSFTGEKEEMLKLVELGLYIGVNGCSLKTAENLECVKAIPLERLMIETDAPWCDIRATHAGHGHVKTSWQSKKAEKYAPDCLVKGRNEPCTLIQVLEIISAIRGEDQEAVAARVLENTENVFFKNE</sequence>
<dbReference type="InterPro" id="IPR001130">
    <property type="entry name" value="TatD-like"/>
</dbReference>
<dbReference type="PANTHER" id="PTHR10060">
    <property type="entry name" value="TATD FAMILY DEOXYRIBONUCLEASE"/>
    <property type="match status" value="1"/>
</dbReference>
<keyword evidence="4" id="KW-0378">Hydrolase</keyword>
<evidence type="ECO:0000256" key="1">
    <source>
        <dbReference type="ARBA" id="ARBA00009275"/>
    </source>
</evidence>
<comment type="similarity">
    <text evidence="1">Belongs to the metallo-dependent hydrolases superfamily. TatD-type hydrolase family.</text>
</comment>
<dbReference type="InterPro" id="IPR032466">
    <property type="entry name" value="Metal_Hydrolase"/>
</dbReference>
<name>A0A081AAI8_PHYNI</name>
<dbReference type="Pfam" id="PF01026">
    <property type="entry name" value="TatD_DNase"/>
    <property type="match status" value="1"/>
</dbReference>
<dbReference type="Gene3D" id="3.20.20.140">
    <property type="entry name" value="Metal-dependent hydrolases"/>
    <property type="match status" value="1"/>
</dbReference>
<dbReference type="PANTHER" id="PTHR10060:SF15">
    <property type="entry name" value="DEOXYRIBONUCLEASE TATDN1"/>
    <property type="match status" value="1"/>
</dbReference>